<evidence type="ECO:0000313" key="2">
    <source>
        <dbReference type="Proteomes" id="UP000323046"/>
    </source>
</evidence>
<keyword evidence="2" id="KW-1185">Reference proteome</keyword>
<dbReference type="AlphaFoldDB" id="A0A5P2B7X7"/>
<gene>
    <name evidence="1" type="ORF">DEJ47_04940</name>
</gene>
<organism evidence="1 2">
    <name type="scientific">Streptomyces venezuelae</name>
    <dbReference type="NCBI Taxonomy" id="54571"/>
    <lineage>
        <taxon>Bacteria</taxon>
        <taxon>Bacillati</taxon>
        <taxon>Actinomycetota</taxon>
        <taxon>Actinomycetes</taxon>
        <taxon>Kitasatosporales</taxon>
        <taxon>Streptomycetaceae</taxon>
        <taxon>Streptomyces</taxon>
    </lineage>
</organism>
<protein>
    <submittedName>
        <fullName evidence="1">Uncharacterized protein</fullName>
    </submittedName>
</protein>
<sequence>MAADPRQFRLRNEGPDVFVLICLICFEPFTDNAHAEIRIQDPNPLLDDILTAANDHQHGREPDL</sequence>
<name>A0A5P2B7X7_STRVZ</name>
<dbReference type="RefSeq" id="WP_150165309.1">
    <property type="nucleotide sequence ID" value="NZ_CP029193.1"/>
</dbReference>
<evidence type="ECO:0000313" key="1">
    <source>
        <dbReference type="EMBL" id="QES25888.1"/>
    </source>
</evidence>
<dbReference type="Proteomes" id="UP000323046">
    <property type="component" value="Chromosome"/>
</dbReference>
<accession>A0A5P2B7X7</accession>
<reference evidence="1 2" key="1">
    <citation type="submission" date="2018-05" db="EMBL/GenBank/DDBJ databases">
        <title>Streptomyces venezuelae.</title>
        <authorList>
            <person name="Kim W."/>
            <person name="Lee N."/>
            <person name="Cho B.-K."/>
        </authorList>
    </citation>
    <scope>NUCLEOTIDE SEQUENCE [LARGE SCALE GENOMIC DNA]</scope>
    <source>
        <strain evidence="1 2">ATCC 14583</strain>
    </source>
</reference>
<dbReference type="EMBL" id="CP029193">
    <property type="protein sequence ID" value="QES25888.1"/>
    <property type="molecule type" value="Genomic_DNA"/>
</dbReference>
<proteinExistence type="predicted"/>